<evidence type="ECO:0000313" key="6">
    <source>
        <dbReference type="Proteomes" id="UP000053675"/>
    </source>
</evidence>
<evidence type="ECO:0000256" key="3">
    <source>
        <dbReference type="ARBA" id="ARBA00023163"/>
    </source>
</evidence>
<dbReference type="PANTHER" id="PTHR43537:SF5">
    <property type="entry name" value="UXU OPERON TRANSCRIPTIONAL REGULATOR"/>
    <property type="match status" value="1"/>
</dbReference>
<gene>
    <name evidence="5" type="ORF">EL18_00252</name>
</gene>
<dbReference type="OrthoDB" id="284307at2"/>
<dbReference type="GO" id="GO:0003700">
    <property type="term" value="F:DNA-binding transcription factor activity"/>
    <property type="evidence" value="ECO:0007669"/>
    <property type="project" value="InterPro"/>
</dbReference>
<dbReference type="Proteomes" id="UP000053675">
    <property type="component" value="Unassembled WGS sequence"/>
</dbReference>
<dbReference type="SMART" id="SM00345">
    <property type="entry name" value="HTH_GNTR"/>
    <property type="match status" value="1"/>
</dbReference>
<dbReference type="EMBL" id="JMQM01000001">
    <property type="protein sequence ID" value="KFB09237.1"/>
    <property type="molecule type" value="Genomic_DNA"/>
</dbReference>
<feature type="domain" description="HTH gntR-type" evidence="4">
    <location>
        <begin position="6"/>
        <end position="74"/>
    </location>
</feature>
<dbReference type="SUPFAM" id="SSF48008">
    <property type="entry name" value="GntR ligand-binding domain-like"/>
    <property type="match status" value="1"/>
</dbReference>
<dbReference type="CDD" id="cd07377">
    <property type="entry name" value="WHTH_GntR"/>
    <property type="match status" value="1"/>
</dbReference>
<dbReference type="InterPro" id="IPR036388">
    <property type="entry name" value="WH-like_DNA-bd_sf"/>
</dbReference>
<dbReference type="AlphaFoldDB" id="A0A084U8F1"/>
<dbReference type="PROSITE" id="PS50949">
    <property type="entry name" value="HTH_GNTR"/>
    <property type="match status" value="1"/>
</dbReference>
<evidence type="ECO:0000313" key="5">
    <source>
        <dbReference type="EMBL" id="KFB09237.1"/>
    </source>
</evidence>
<dbReference type="InterPro" id="IPR036390">
    <property type="entry name" value="WH_DNA-bd_sf"/>
</dbReference>
<reference evidence="5 6" key="1">
    <citation type="submission" date="2014-05" db="EMBL/GenBank/DDBJ databases">
        <title>Draft Genome Sequence of Nitratireductor basaltis Strain UMTGB225, A Marine Bacterium Isolated from Green Barrel Tunicate.</title>
        <authorList>
            <person name="Gan H.Y."/>
        </authorList>
    </citation>
    <scope>NUCLEOTIDE SEQUENCE [LARGE SCALE GENOMIC DNA]</scope>
    <source>
        <strain evidence="5 6">UMTGB225</strain>
    </source>
</reference>
<dbReference type="eggNOG" id="COG2186">
    <property type="taxonomic scope" value="Bacteria"/>
</dbReference>
<dbReference type="GO" id="GO:0003677">
    <property type="term" value="F:DNA binding"/>
    <property type="evidence" value="ECO:0007669"/>
    <property type="project" value="UniProtKB-KW"/>
</dbReference>
<protein>
    <submittedName>
        <fullName evidence="5">Transcriptional regulator</fullName>
    </submittedName>
</protein>
<dbReference type="InterPro" id="IPR000524">
    <property type="entry name" value="Tscrpt_reg_HTH_GntR"/>
</dbReference>
<dbReference type="Pfam" id="PF00392">
    <property type="entry name" value="GntR"/>
    <property type="match status" value="1"/>
</dbReference>
<keyword evidence="2" id="KW-0238">DNA-binding</keyword>
<dbReference type="RefSeq" id="WP_036478964.1">
    <property type="nucleotide sequence ID" value="NZ_JMQM01000001.1"/>
</dbReference>
<name>A0A084U8F1_9HYPH</name>
<dbReference type="Gene3D" id="1.10.10.10">
    <property type="entry name" value="Winged helix-like DNA-binding domain superfamily/Winged helix DNA-binding domain"/>
    <property type="match status" value="1"/>
</dbReference>
<dbReference type="SMART" id="SM00895">
    <property type="entry name" value="FCD"/>
    <property type="match status" value="1"/>
</dbReference>
<comment type="caution">
    <text evidence="5">The sequence shown here is derived from an EMBL/GenBank/DDBJ whole genome shotgun (WGS) entry which is preliminary data.</text>
</comment>
<dbReference type="InterPro" id="IPR008920">
    <property type="entry name" value="TF_FadR/GntR_C"/>
</dbReference>
<organism evidence="5 6">
    <name type="scientific">Nitratireductor basaltis</name>
    <dbReference type="NCBI Taxonomy" id="472175"/>
    <lineage>
        <taxon>Bacteria</taxon>
        <taxon>Pseudomonadati</taxon>
        <taxon>Pseudomonadota</taxon>
        <taxon>Alphaproteobacteria</taxon>
        <taxon>Hyphomicrobiales</taxon>
        <taxon>Phyllobacteriaceae</taxon>
        <taxon>Nitratireductor</taxon>
    </lineage>
</organism>
<evidence type="ECO:0000256" key="2">
    <source>
        <dbReference type="ARBA" id="ARBA00023125"/>
    </source>
</evidence>
<dbReference type="PRINTS" id="PR00035">
    <property type="entry name" value="HTHGNTR"/>
</dbReference>
<accession>A0A084U8F1</accession>
<keyword evidence="3" id="KW-0804">Transcription</keyword>
<evidence type="ECO:0000256" key="1">
    <source>
        <dbReference type="ARBA" id="ARBA00023015"/>
    </source>
</evidence>
<dbReference type="SUPFAM" id="SSF46785">
    <property type="entry name" value="Winged helix' DNA-binding domain"/>
    <property type="match status" value="1"/>
</dbReference>
<dbReference type="InterPro" id="IPR011711">
    <property type="entry name" value="GntR_C"/>
</dbReference>
<keyword evidence="1" id="KW-0805">Transcription regulation</keyword>
<dbReference type="PANTHER" id="PTHR43537">
    <property type="entry name" value="TRANSCRIPTIONAL REGULATOR, GNTR FAMILY"/>
    <property type="match status" value="1"/>
</dbReference>
<evidence type="ECO:0000259" key="4">
    <source>
        <dbReference type="PROSITE" id="PS50949"/>
    </source>
</evidence>
<sequence length="246" mass="27648">MAGTAKRRYQDVAEALKQDIAARGCKVGERLRTERQISEDMGVSRSIVREAVIMLEIEGLVEVRKGSGIYLARLPNTRPGETTVDFGPFELLQARQLLESNIAALAAVTVTKSDIMQMREALAMEKAAIEAGNDDYSGDELFHRLIAEATQNAVLVDMVEELWHKRAQSRMWASLHNRIFDRTYRSNWLSDHQAILNALQMKDAPAARQAMWQHLENVRLTLMTLSDVDDPDFDGYLFSSEAIAPA</sequence>
<dbReference type="PATRIC" id="fig|472175.3.peg.259"/>
<proteinExistence type="predicted"/>
<keyword evidence="6" id="KW-1185">Reference proteome</keyword>
<dbReference type="Gene3D" id="1.20.120.530">
    <property type="entry name" value="GntR ligand-binding domain-like"/>
    <property type="match status" value="1"/>
</dbReference>
<dbReference type="Pfam" id="PF07729">
    <property type="entry name" value="FCD"/>
    <property type="match status" value="1"/>
</dbReference>
<dbReference type="STRING" id="472175.EL18_00252"/>